<evidence type="ECO:0000313" key="3">
    <source>
        <dbReference type="Proteomes" id="UP000266188"/>
    </source>
</evidence>
<name>A0A3A2ZKN1_9EURO</name>
<evidence type="ECO:0000313" key="2">
    <source>
        <dbReference type="EMBL" id="RJE21947.1"/>
    </source>
</evidence>
<dbReference type="OrthoDB" id="2143914at2759"/>
<dbReference type="EMBL" id="MVGC01000196">
    <property type="protein sequence ID" value="RJE21947.1"/>
    <property type="molecule type" value="Genomic_DNA"/>
</dbReference>
<dbReference type="Proteomes" id="UP000266188">
    <property type="component" value="Unassembled WGS sequence"/>
</dbReference>
<feature type="domain" description="Myb-like" evidence="1">
    <location>
        <begin position="62"/>
        <end position="116"/>
    </location>
</feature>
<dbReference type="InterPro" id="IPR001005">
    <property type="entry name" value="SANT/Myb"/>
</dbReference>
<dbReference type="PROSITE" id="PS50090">
    <property type="entry name" value="MYB_LIKE"/>
    <property type="match status" value="1"/>
</dbReference>
<dbReference type="AlphaFoldDB" id="A0A3A2ZKN1"/>
<dbReference type="SUPFAM" id="SSF46689">
    <property type="entry name" value="Homeodomain-like"/>
    <property type="match status" value="1"/>
</dbReference>
<reference evidence="3" key="1">
    <citation type="submission" date="2017-02" db="EMBL/GenBank/DDBJ databases">
        <authorList>
            <person name="Tafer H."/>
            <person name="Lopandic K."/>
        </authorList>
    </citation>
    <scope>NUCLEOTIDE SEQUENCE [LARGE SCALE GENOMIC DNA]</scope>
    <source>
        <strain evidence="3">CBS 366.77</strain>
    </source>
</reference>
<accession>A0A3A2ZKN1</accession>
<dbReference type="InterPro" id="IPR009057">
    <property type="entry name" value="Homeodomain-like_sf"/>
</dbReference>
<proteinExistence type="predicted"/>
<sequence>MSLPLDDRLQFLSWLFEGVLPRCISDSSLGACEDGDMRATDRSSLPHEIEQNRRECWEEAYRSSRKGMPWSTEEADLLLKLRKVENRPWLEVARVFSEQYLGRSTGAIQVDWSTNLNKKAD</sequence>
<protein>
    <recommendedName>
        <fullName evidence="1">Myb-like domain-containing protein</fullName>
    </recommendedName>
</protein>
<evidence type="ECO:0000259" key="1">
    <source>
        <dbReference type="PROSITE" id="PS50090"/>
    </source>
</evidence>
<comment type="caution">
    <text evidence="2">The sequence shown here is derived from an EMBL/GenBank/DDBJ whole genome shotgun (WGS) entry which is preliminary data.</text>
</comment>
<keyword evidence="3" id="KW-1185">Reference proteome</keyword>
<organism evidence="2 3">
    <name type="scientific">Aspergillus sclerotialis</name>
    <dbReference type="NCBI Taxonomy" id="2070753"/>
    <lineage>
        <taxon>Eukaryota</taxon>
        <taxon>Fungi</taxon>
        <taxon>Dikarya</taxon>
        <taxon>Ascomycota</taxon>
        <taxon>Pezizomycotina</taxon>
        <taxon>Eurotiomycetes</taxon>
        <taxon>Eurotiomycetidae</taxon>
        <taxon>Eurotiales</taxon>
        <taxon>Aspergillaceae</taxon>
        <taxon>Aspergillus</taxon>
        <taxon>Aspergillus subgen. Polypaecilum</taxon>
    </lineage>
</organism>
<gene>
    <name evidence="2" type="ORF">PHISCL_05722</name>
</gene>
<dbReference type="STRING" id="2070753.A0A3A2ZKN1"/>